<evidence type="ECO:0000256" key="1">
    <source>
        <dbReference type="SAM" id="Phobius"/>
    </source>
</evidence>
<keyword evidence="1" id="KW-0812">Transmembrane</keyword>
<keyword evidence="1" id="KW-1133">Transmembrane helix</keyword>
<sequence>MRFGGDREKLKFSGIRGLMLSGWSFISLREVIWMGFAVLVTAAVVLSWYLLVPIFCRRTLVKVLRERRDREKMCVEKHSSSFRISTKELRKTRTENRGKPTPNVIKVEISTNLRVSSRTLVNVIGLTAFNALEQETVLVAEGVLPKARISQCPSLPRLSANRRAAVELGMPKHSTSIGISGVRSLESASSP</sequence>
<dbReference type="Proteomes" id="UP001175271">
    <property type="component" value="Unassembled WGS sequence"/>
</dbReference>
<accession>A0AA39M1Q2</accession>
<feature type="transmembrane region" description="Helical" evidence="1">
    <location>
        <begin position="31"/>
        <end position="52"/>
    </location>
</feature>
<organism evidence="2 3">
    <name type="scientific">Steinernema hermaphroditum</name>
    <dbReference type="NCBI Taxonomy" id="289476"/>
    <lineage>
        <taxon>Eukaryota</taxon>
        <taxon>Metazoa</taxon>
        <taxon>Ecdysozoa</taxon>
        <taxon>Nematoda</taxon>
        <taxon>Chromadorea</taxon>
        <taxon>Rhabditida</taxon>
        <taxon>Tylenchina</taxon>
        <taxon>Panagrolaimomorpha</taxon>
        <taxon>Strongyloidoidea</taxon>
        <taxon>Steinernematidae</taxon>
        <taxon>Steinernema</taxon>
    </lineage>
</organism>
<dbReference type="EMBL" id="JAUCMV010000002">
    <property type="protein sequence ID" value="KAK0417335.1"/>
    <property type="molecule type" value="Genomic_DNA"/>
</dbReference>
<dbReference type="AlphaFoldDB" id="A0AA39M1Q2"/>
<evidence type="ECO:0000313" key="3">
    <source>
        <dbReference type="Proteomes" id="UP001175271"/>
    </source>
</evidence>
<protein>
    <submittedName>
        <fullName evidence="2">Uncharacterized protein</fullName>
    </submittedName>
</protein>
<reference evidence="2" key="1">
    <citation type="submission" date="2023-06" db="EMBL/GenBank/DDBJ databases">
        <title>Genomic analysis of the entomopathogenic nematode Steinernema hermaphroditum.</title>
        <authorList>
            <person name="Schwarz E.M."/>
            <person name="Heppert J.K."/>
            <person name="Baniya A."/>
            <person name="Schwartz H.T."/>
            <person name="Tan C.-H."/>
            <person name="Antoshechkin I."/>
            <person name="Sternberg P.W."/>
            <person name="Goodrich-Blair H."/>
            <person name="Dillman A.R."/>
        </authorList>
    </citation>
    <scope>NUCLEOTIDE SEQUENCE</scope>
    <source>
        <strain evidence="2">PS9179</strain>
        <tissue evidence="2">Whole animal</tissue>
    </source>
</reference>
<keyword evidence="3" id="KW-1185">Reference proteome</keyword>
<gene>
    <name evidence="2" type="ORF">QR680_012950</name>
</gene>
<evidence type="ECO:0000313" key="2">
    <source>
        <dbReference type="EMBL" id="KAK0417335.1"/>
    </source>
</evidence>
<name>A0AA39M1Q2_9BILA</name>
<keyword evidence="1" id="KW-0472">Membrane</keyword>
<proteinExistence type="predicted"/>
<comment type="caution">
    <text evidence="2">The sequence shown here is derived from an EMBL/GenBank/DDBJ whole genome shotgun (WGS) entry which is preliminary data.</text>
</comment>